<protein>
    <submittedName>
        <fullName evidence="1">Putative replication protein</fullName>
    </submittedName>
</protein>
<keyword evidence="1" id="KW-0614">Plasmid</keyword>
<reference evidence="1" key="1">
    <citation type="journal article" date="2014" name="PLoS ONE">
        <title>Mobility and generation of mosaic non-autonomous transposons by Tn3-derived inverted-repeat miniature elements (TIMEs).</title>
        <authorList>
            <person name="Szuplewska M."/>
            <person name="Ludwiczak M."/>
            <person name="Lyzwa K."/>
            <person name="Czarnecki J."/>
            <person name="Bartosik D."/>
        </authorList>
    </citation>
    <scope>NUCLEOTIDE SEQUENCE</scope>
    <source>
        <strain evidence="1">LM8</strain>
        <plasmid evidence="1">pLM8P2</plasmid>
    </source>
</reference>
<dbReference type="RefSeq" id="WP_173267124.1">
    <property type="nucleotide sequence ID" value="NZ_KJ940994.1"/>
</dbReference>
<dbReference type="AlphaFoldDB" id="A0A097H0X1"/>
<name>A0A097H0X1_9PSED</name>
<geneLocation type="plasmid" evidence="1">
    <name>pLM8P2</name>
</geneLocation>
<accession>A0A097H0X1</accession>
<organism evidence="1">
    <name type="scientific">Pseudomonas sp. LM8</name>
    <dbReference type="NCBI Taxonomy" id="545908"/>
    <lineage>
        <taxon>Bacteria</taxon>
        <taxon>Pseudomonadati</taxon>
        <taxon>Pseudomonadota</taxon>
        <taxon>Gammaproteobacteria</taxon>
        <taxon>Pseudomonadales</taxon>
        <taxon>Pseudomonadaceae</taxon>
        <taxon>Pseudomonas</taxon>
    </lineage>
</organism>
<sequence>MAVAKRPYVPRLNGGGNFCGHRPDVPRLELVKPTTNKNRPKILTELQSRIRQYYRAPRYIPSLNSANGSKRQQRSERREACLLMQIAILEYTDLASLRCGVPTAAGFMSLTLDYLVQYTGLGMRRAERAIADLKKANVISVSQARQLNEDGSWRGLPAVKAVSPLLFAIFGFAERLVHERERATKRLAKKAAKAGGTLTSWARNALVIKKRDKHQRRREEKKMPSGIDPDTYQRIRTDLLIALKQTYPDMPADEVNAEANRIIITRFRA</sequence>
<evidence type="ECO:0000313" key="1">
    <source>
        <dbReference type="EMBL" id="AIT41777.1"/>
    </source>
</evidence>
<dbReference type="EMBL" id="KJ940994">
    <property type="protein sequence ID" value="AIT41777.1"/>
    <property type="molecule type" value="Genomic_DNA"/>
</dbReference>
<proteinExistence type="predicted"/>